<dbReference type="EMBL" id="CP158299">
    <property type="protein sequence ID" value="XBV85277.1"/>
    <property type="molecule type" value="Genomic_DNA"/>
</dbReference>
<evidence type="ECO:0000256" key="1">
    <source>
        <dbReference type="ARBA" id="ARBA00000085"/>
    </source>
</evidence>
<evidence type="ECO:0000256" key="15">
    <source>
        <dbReference type="ARBA" id="ARBA00030800"/>
    </source>
</evidence>
<dbReference type="InterPro" id="IPR003018">
    <property type="entry name" value="GAF"/>
</dbReference>
<dbReference type="GO" id="GO:0000155">
    <property type="term" value="F:phosphorelay sensor kinase activity"/>
    <property type="evidence" value="ECO:0007669"/>
    <property type="project" value="InterPro"/>
</dbReference>
<dbReference type="InterPro" id="IPR050482">
    <property type="entry name" value="Sensor_HK_TwoCompSys"/>
</dbReference>
<dbReference type="InterPro" id="IPR004358">
    <property type="entry name" value="Sig_transdc_His_kin-like_C"/>
</dbReference>
<dbReference type="AlphaFoldDB" id="A0AAU7U9X7"/>
<evidence type="ECO:0000256" key="16">
    <source>
        <dbReference type="SAM" id="Phobius"/>
    </source>
</evidence>
<dbReference type="SMART" id="SM00065">
    <property type="entry name" value="GAF"/>
    <property type="match status" value="1"/>
</dbReference>
<evidence type="ECO:0000256" key="11">
    <source>
        <dbReference type="ARBA" id="ARBA00023004"/>
    </source>
</evidence>
<dbReference type="GO" id="GO:0046872">
    <property type="term" value="F:metal ion binding"/>
    <property type="evidence" value="ECO:0007669"/>
    <property type="project" value="UniProtKB-KW"/>
</dbReference>
<evidence type="ECO:0000256" key="14">
    <source>
        <dbReference type="ARBA" id="ARBA00024827"/>
    </source>
</evidence>
<dbReference type="Pfam" id="PF02518">
    <property type="entry name" value="HATPase_c"/>
    <property type="match status" value="1"/>
</dbReference>
<dbReference type="SUPFAM" id="SSF55781">
    <property type="entry name" value="GAF domain-like"/>
    <property type="match status" value="1"/>
</dbReference>
<dbReference type="InterPro" id="IPR011712">
    <property type="entry name" value="Sig_transdc_His_kin_sub3_dim/P"/>
</dbReference>
<dbReference type="PANTHER" id="PTHR24421:SF57">
    <property type="entry name" value="HISTIDINE KINASE DIMERISATION AND PHOSPHOACCEPTOR REGION"/>
    <property type="match status" value="1"/>
</dbReference>
<dbReference type="Pfam" id="PF07730">
    <property type="entry name" value="HisKA_3"/>
    <property type="match status" value="1"/>
</dbReference>
<dbReference type="GO" id="GO:0005737">
    <property type="term" value="C:cytoplasm"/>
    <property type="evidence" value="ECO:0007669"/>
    <property type="project" value="UniProtKB-SubCell"/>
</dbReference>
<gene>
    <name evidence="18" type="ORF">ABOD76_17840</name>
</gene>
<sequence length="587" mass="63019">MSVPAYGAEPQPELPGTPLSSRLRFSRTILPPLILLVVVLYETLVSRLHSPRTEVTAHLLFYGLLGPLVTFFTIQWIADGARAREQAEHVMRRLYAELSAQNARMQAVQTLMREVADAPDLEAVLSASAQGAVQATGAAHARLRLEGVEVGGQALGAELSSSAQGDTLLAAPSADLRELSLPLSAGPGRVGQMSLYFEAPPSEQTRALAEAIGAEVGAALAAAQQRSRDLITLYEVDQSIRAERNMRRLLARVTGNMAERVGAESRAAYLTDQDGTLRLEYAREGDGEAHYGGAVPAFVTRVGREGTPIISTPEEAAEVLAGARSALGLPMRGEDGLVGVIVLGAARESAFSGMRVPLLALLASQATLAVRNARAYLHSEEVAIGEERSRIAREIHDGVAQSLAFCAIRLDLVERLIVRDPDKAAQEVRAASALLREQIREVRRSIFALRPIDLERYGLLETVQRYVSDFAEQHNLKARLDVQGSISLAPSDEAVVFRILQESLNNVAKHARASMVQVTLTGGSTVRLRVEDDGEGFDPQAVSGRVSSAGGLGLSQMRERVESRGGHYQVISMPGQGTRVEASLAQG</sequence>
<evidence type="ECO:0000256" key="3">
    <source>
        <dbReference type="ARBA" id="ARBA00004496"/>
    </source>
</evidence>
<dbReference type="InterPro" id="IPR003594">
    <property type="entry name" value="HATPase_dom"/>
</dbReference>
<organism evidence="18">
    <name type="scientific">Deinococcus sonorensis KR-87</name>
    <dbReference type="NCBI Taxonomy" id="694439"/>
    <lineage>
        <taxon>Bacteria</taxon>
        <taxon>Thermotogati</taxon>
        <taxon>Deinococcota</taxon>
        <taxon>Deinococci</taxon>
        <taxon>Deinococcales</taxon>
        <taxon>Deinococcaceae</taxon>
        <taxon>Deinococcus</taxon>
    </lineage>
</organism>
<keyword evidence="7" id="KW-0963">Cytoplasm</keyword>
<evidence type="ECO:0000256" key="13">
    <source>
        <dbReference type="ARBA" id="ARBA00023014"/>
    </source>
</evidence>
<dbReference type="Pfam" id="PF13185">
    <property type="entry name" value="GAF_2"/>
    <property type="match status" value="1"/>
</dbReference>
<feature type="domain" description="Histidine kinase" evidence="17">
    <location>
        <begin position="390"/>
        <end position="587"/>
    </location>
</feature>
<dbReference type="CDD" id="cd16917">
    <property type="entry name" value="HATPase_UhpB-NarQ-NarX-like"/>
    <property type="match status" value="1"/>
</dbReference>
<comment type="catalytic activity">
    <reaction evidence="1">
        <text>ATP + protein L-histidine = ADP + protein N-phospho-L-histidine.</text>
        <dbReference type="EC" id="2.7.13.3"/>
    </reaction>
</comment>
<keyword evidence="16" id="KW-0472">Membrane</keyword>
<name>A0AAU7U9X7_9DEIO</name>
<dbReference type="PRINTS" id="PR00344">
    <property type="entry name" value="BCTRLSENSOR"/>
</dbReference>
<dbReference type="SUPFAM" id="SSF55874">
    <property type="entry name" value="ATPase domain of HSP90 chaperone/DNA topoisomerase II/histidine kinase"/>
    <property type="match status" value="1"/>
</dbReference>
<comment type="cofactor">
    <cofactor evidence="2">
        <name>[4Fe-4S] cluster</name>
        <dbReference type="ChEBI" id="CHEBI:49883"/>
    </cofactor>
</comment>
<dbReference type="GO" id="GO:0051539">
    <property type="term" value="F:4 iron, 4 sulfur cluster binding"/>
    <property type="evidence" value="ECO:0007669"/>
    <property type="project" value="UniProtKB-KW"/>
</dbReference>
<keyword evidence="10 18" id="KW-0418">Kinase</keyword>
<proteinExistence type="predicted"/>
<keyword evidence="6" id="KW-0004">4Fe-4S</keyword>
<keyword evidence="16" id="KW-0812">Transmembrane</keyword>
<keyword evidence="8" id="KW-0808">Transferase</keyword>
<evidence type="ECO:0000256" key="2">
    <source>
        <dbReference type="ARBA" id="ARBA00001966"/>
    </source>
</evidence>
<dbReference type="GO" id="GO:0046983">
    <property type="term" value="F:protein dimerization activity"/>
    <property type="evidence" value="ECO:0007669"/>
    <property type="project" value="InterPro"/>
</dbReference>
<dbReference type="InterPro" id="IPR029016">
    <property type="entry name" value="GAF-like_dom_sf"/>
</dbReference>
<dbReference type="InterPro" id="IPR036890">
    <property type="entry name" value="HATPase_C_sf"/>
</dbReference>
<evidence type="ECO:0000256" key="7">
    <source>
        <dbReference type="ARBA" id="ARBA00022490"/>
    </source>
</evidence>
<keyword evidence="12" id="KW-0902">Two-component regulatory system</keyword>
<accession>A0AAU7U9X7</accession>
<dbReference type="Gene3D" id="3.30.565.10">
    <property type="entry name" value="Histidine kinase-like ATPase, C-terminal domain"/>
    <property type="match status" value="1"/>
</dbReference>
<keyword evidence="11" id="KW-0408">Iron</keyword>
<evidence type="ECO:0000256" key="12">
    <source>
        <dbReference type="ARBA" id="ARBA00023012"/>
    </source>
</evidence>
<dbReference type="RefSeq" id="WP_350243314.1">
    <property type="nucleotide sequence ID" value="NZ_CP158299.1"/>
</dbReference>
<evidence type="ECO:0000256" key="6">
    <source>
        <dbReference type="ARBA" id="ARBA00022485"/>
    </source>
</evidence>
<dbReference type="PANTHER" id="PTHR24421">
    <property type="entry name" value="NITRATE/NITRITE SENSOR PROTEIN NARX-RELATED"/>
    <property type="match status" value="1"/>
</dbReference>
<dbReference type="Gene3D" id="3.30.450.40">
    <property type="match status" value="1"/>
</dbReference>
<dbReference type="PROSITE" id="PS50109">
    <property type="entry name" value="HIS_KIN"/>
    <property type="match status" value="1"/>
</dbReference>
<protein>
    <recommendedName>
        <fullName evidence="5">Oxygen sensor histidine kinase NreB</fullName>
        <ecNumber evidence="4">2.7.13.3</ecNumber>
    </recommendedName>
    <alternativeName>
        <fullName evidence="15">Nitrogen regulation protein B</fullName>
    </alternativeName>
</protein>
<keyword evidence="13" id="KW-0411">Iron-sulfur</keyword>
<dbReference type="EC" id="2.7.13.3" evidence="4"/>
<comment type="function">
    <text evidence="14">Member of the two-component regulatory system NreB/NreC involved in the control of dissimilatory nitrate/nitrite reduction in response to oxygen. NreB functions as a direct oxygen sensor histidine kinase which is autophosphorylated, in the absence of oxygen, probably at the conserved histidine residue, and transfers its phosphate group probably to a conserved aspartate residue of NreC. NreB/NreC activates the expression of the nitrate (narGHJI) and nitrite (nir) reductase operons, as well as the putative nitrate transporter gene narT.</text>
</comment>
<keyword evidence="16" id="KW-1133">Transmembrane helix</keyword>
<dbReference type="Gene3D" id="1.20.5.1930">
    <property type="match status" value="1"/>
</dbReference>
<reference evidence="18" key="1">
    <citation type="submission" date="2024-06" db="EMBL/GenBank/DDBJ databases">
        <title>Draft Genome Sequence of Deinococcus sonorensis Type Strain KR-87, a Biofilm Producing Representative of the Genus Deinococcus.</title>
        <authorList>
            <person name="Boren L.S."/>
            <person name="Grosso R.A."/>
            <person name="Hugenberg-Cox A.N."/>
            <person name="Hill J.T.E."/>
            <person name="Albert C.M."/>
            <person name="Tuohy J.M."/>
        </authorList>
    </citation>
    <scope>NUCLEOTIDE SEQUENCE</scope>
    <source>
        <strain evidence="18">KR-87</strain>
    </source>
</reference>
<dbReference type="GO" id="GO:0016020">
    <property type="term" value="C:membrane"/>
    <property type="evidence" value="ECO:0007669"/>
    <property type="project" value="InterPro"/>
</dbReference>
<evidence type="ECO:0000259" key="17">
    <source>
        <dbReference type="PROSITE" id="PS50109"/>
    </source>
</evidence>
<evidence type="ECO:0000256" key="10">
    <source>
        <dbReference type="ARBA" id="ARBA00022777"/>
    </source>
</evidence>
<evidence type="ECO:0000256" key="9">
    <source>
        <dbReference type="ARBA" id="ARBA00022723"/>
    </source>
</evidence>
<dbReference type="KEGG" id="dsc:ABOD76_17840"/>
<keyword evidence="9" id="KW-0479">Metal-binding</keyword>
<dbReference type="InterPro" id="IPR005467">
    <property type="entry name" value="His_kinase_dom"/>
</dbReference>
<feature type="transmembrane region" description="Helical" evidence="16">
    <location>
        <begin position="29"/>
        <end position="47"/>
    </location>
</feature>
<evidence type="ECO:0000313" key="18">
    <source>
        <dbReference type="EMBL" id="XBV85277.1"/>
    </source>
</evidence>
<comment type="subcellular location">
    <subcellularLocation>
        <location evidence="3">Cytoplasm</location>
    </subcellularLocation>
</comment>
<evidence type="ECO:0000256" key="8">
    <source>
        <dbReference type="ARBA" id="ARBA00022679"/>
    </source>
</evidence>
<feature type="transmembrane region" description="Helical" evidence="16">
    <location>
        <begin position="59"/>
        <end position="78"/>
    </location>
</feature>
<evidence type="ECO:0000256" key="5">
    <source>
        <dbReference type="ARBA" id="ARBA00017322"/>
    </source>
</evidence>
<dbReference type="SMART" id="SM00387">
    <property type="entry name" value="HATPase_c"/>
    <property type="match status" value="1"/>
</dbReference>
<evidence type="ECO:0000256" key="4">
    <source>
        <dbReference type="ARBA" id="ARBA00012438"/>
    </source>
</evidence>